<dbReference type="PANTHER" id="PTHR32175:SF26">
    <property type="entry name" value="PROTEIN, PUTATIVE, EXPRESSED-RELATED"/>
    <property type="match status" value="1"/>
</dbReference>
<dbReference type="SUPFAM" id="SSF52540">
    <property type="entry name" value="P-loop containing nucleoside triphosphate hydrolases"/>
    <property type="match status" value="1"/>
</dbReference>
<evidence type="ECO:0000313" key="2">
    <source>
        <dbReference type="Proteomes" id="UP000050514"/>
    </source>
</evidence>
<dbReference type="Gene3D" id="3.40.50.300">
    <property type="entry name" value="P-loop containing nucleotide triphosphate hydrolases"/>
    <property type="match status" value="1"/>
</dbReference>
<organism evidence="1 2">
    <name type="scientific">Bellilinea caldifistulae</name>
    <dbReference type="NCBI Taxonomy" id="360411"/>
    <lineage>
        <taxon>Bacteria</taxon>
        <taxon>Bacillati</taxon>
        <taxon>Chloroflexota</taxon>
        <taxon>Anaerolineae</taxon>
        <taxon>Anaerolineales</taxon>
        <taxon>Anaerolineaceae</taxon>
        <taxon>Bellilinea</taxon>
    </lineage>
</organism>
<comment type="caution">
    <text evidence="1">The sequence shown here is derived from an EMBL/GenBank/DDBJ whole genome shotgun (WGS) entry which is preliminary data.</text>
</comment>
<protein>
    <submittedName>
        <fullName evidence="1">Uncharacterized protein</fullName>
    </submittedName>
</protein>
<dbReference type="RefSeq" id="WP_061916492.1">
    <property type="nucleotide sequence ID" value="NZ_DF967971.1"/>
</dbReference>
<dbReference type="OrthoDB" id="1435519at2"/>
<proteinExistence type="predicted"/>
<accession>A0A0P6X4L1</accession>
<dbReference type="Proteomes" id="UP000050514">
    <property type="component" value="Unassembled WGS sequence"/>
</dbReference>
<dbReference type="STRING" id="360411.AC812_02125"/>
<dbReference type="EMBL" id="LGHJ01000007">
    <property type="protein sequence ID" value="KPL78033.1"/>
    <property type="molecule type" value="Genomic_DNA"/>
</dbReference>
<dbReference type="AlphaFoldDB" id="A0A0P6X4L1"/>
<keyword evidence="2" id="KW-1185">Reference proteome</keyword>
<name>A0A0P6X4L1_9CHLR</name>
<evidence type="ECO:0000313" key="1">
    <source>
        <dbReference type="EMBL" id="KPL78033.1"/>
    </source>
</evidence>
<sequence>MRKFFLRSQVTPYVILFIERDGSTYMISLLTSHPQIQSVYERFAVMKQKGASGEDQIEWARRFFSPPLVTKYGAVGFKTKLVDILDKSSFMQLLIEKKVRIIQMQRRNQVKAVVSRINARRLHDVTGNWNLYNEKERLPAFEIDPQVFHQYLLERIQADEELTNFTKKLNLPTLKMVYEDLLINRDQVLSKVFDFLGVDPFPVEGKTLKNTSDDLREVVLNFEQIRSKYLGTPFESMFDEVLV</sequence>
<dbReference type="PANTHER" id="PTHR32175">
    <property type="entry name" value="PROTEIN, PUTATIVE, EXPRESSED-RELATED"/>
    <property type="match status" value="1"/>
</dbReference>
<dbReference type="InterPro" id="IPR027417">
    <property type="entry name" value="P-loop_NTPase"/>
</dbReference>
<reference evidence="1 2" key="1">
    <citation type="submission" date="2015-07" db="EMBL/GenBank/DDBJ databases">
        <title>Draft genome of Bellilinea caldifistulae DSM 17877.</title>
        <authorList>
            <person name="Hemp J."/>
            <person name="Ward L.M."/>
            <person name="Pace L.A."/>
            <person name="Fischer W.W."/>
        </authorList>
    </citation>
    <scope>NUCLEOTIDE SEQUENCE [LARGE SCALE GENOMIC DNA]</scope>
    <source>
        <strain evidence="1 2">GOMI-1</strain>
    </source>
</reference>
<gene>
    <name evidence="1" type="ORF">AC812_02125</name>
</gene>
<dbReference type="InterPro" id="IPR052796">
    <property type="entry name" value="Nod_factor_sulfotransferase"/>
</dbReference>